<name>A0A2K2BYI4_POPTR</name>
<evidence type="ECO:0000313" key="2">
    <source>
        <dbReference type="Proteomes" id="UP000006729"/>
    </source>
</evidence>
<accession>A0A2K2BYI4</accession>
<dbReference type="EMBL" id="CM009290">
    <property type="protein sequence ID" value="PNT54836.1"/>
    <property type="molecule type" value="Genomic_DNA"/>
</dbReference>
<sequence length="89" mass="9673">MGDSRLMLFRGQEVIPSATMRHIAEIPSQEQGKSTEDLAHVLAELARSLSLDDKYYSPFARAAALAEESHTEGGRDDDITVVAGKINSV</sequence>
<dbReference type="Proteomes" id="UP000006729">
    <property type="component" value="Chromosome 1"/>
</dbReference>
<proteinExistence type="predicted"/>
<keyword evidence="2" id="KW-1185">Reference proteome</keyword>
<dbReference type="InParanoid" id="A0A2K2BYI4"/>
<evidence type="ECO:0000313" key="1">
    <source>
        <dbReference type="EMBL" id="PNT54836.1"/>
    </source>
</evidence>
<dbReference type="AlphaFoldDB" id="A0A2K2BYI4"/>
<gene>
    <name evidence="1" type="ORF">POPTR_001G160200</name>
</gene>
<protein>
    <submittedName>
        <fullName evidence="1">Uncharacterized protein</fullName>
    </submittedName>
</protein>
<reference evidence="1 2" key="1">
    <citation type="journal article" date="2006" name="Science">
        <title>The genome of black cottonwood, Populus trichocarpa (Torr. &amp; Gray).</title>
        <authorList>
            <person name="Tuskan G.A."/>
            <person name="Difazio S."/>
            <person name="Jansson S."/>
            <person name="Bohlmann J."/>
            <person name="Grigoriev I."/>
            <person name="Hellsten U."/>
            <person name="Putnam N."/>
            <person name="Ralph S."/>
            <person name="Rombauts S."/>
            <person name="Salamov A."/>
            <person name="Schein J."/>
            <person name="Sterck L."/>
            <person name="Aerts A."/>
            <person name="Bhalerao R.R."/>
            <person name="Bhalerao R.P."/>
            <person name="Blaudez D."/>
            <person name="Boerjan W."/>
            <person name="Brun A."/>
            <person name="Brunner A."/>
            <person name="Busov V."/>
            <person name="Campbell M."/>
            <person name="Carlson J."/>
            <person name="Chalot M."/>
            <person name="Chapman J."/>
            <person name="Chen G.L."/>
            <person name="Cooper D."/>
            <person name="Coutinho P.M."/>
            <person name="Couturier J."/>
            <person name="Covert S."/>
            <person name="Cronk Q."/>
            <person name="Cunningham R."/>
            <person name="Davis J."/>
            <person name="Degroeve S."/>
            <person name="Dejardin A."/>
            <person name="Depamphilis C."/>
            <person name="Detter J."/>
            <person name="Dirks B."/>
            <person name="Dubchak I."/>
            <person name="Duplessis S."/>
            <person name="Ehlting J."/>
            <person name="Ellis B."/>
            <person name="Gendler K."/>
            <person name="Goodstein D."/>
            <person name="Gribskov M."/>
            <person name="Grimwood J."/>
            <person name="Groover A."/>
            <person name="Gunter L."/>
            <person name="Hamberger B."/>
            <person name="Heinze B."/>
            <person name="Helariutta Y."/>
            <person name="Henrissat B."/>
            <person name="Holligan D."/>
            <person name="Holt R."/>
            <person name="Huang W."/>
            <person name="Islam-Faridi N."/>
            <person name="Jones S."/>
            <person name="Jones-Rhoades M."/>
            <person name="Jorgensen R."/>
            <person name="Joshi C."/>
            <person name="Kangasjarvi J."/>
            <person name="Karlsson J."/>
            <person name="Kelleher C."/>
            <person name="Kirkpatrick R."/>
            <person name="Kirst M."/>
            <person name="Kohler A."/>
            <person name="Kalluri U."/>
            <person name="Larimer F."/>
            <person name="Leebens-Mack J."/>
            <person name="Leple J.C."/>
            <person name="Locascio P."/>
            <person name="Lou Y."/>
            <person name="Lucas S."/>
            <person name="Martin F."/>
            <person name="Montanini B."/>
            <person name="Napoli C."/>
            <person name="Nelson D.R."/>
            <person name="Nelson C."/>
            <person name="Nieminen K."/>
            <person name="Nilsson O."/>
            <person name="Pereda V."/>
            <person name="Peter G."/>
            <person name="Philippe R."/>
            <person name="Pilate G."/>
            <person name="Poliakov A."/>
            <person name="Razumovskaya J."/>
            <person name="Richardson P."/>
            <person name="Rinaldi C."/>
            <person name="Ritland K."/>
            <person name="Rouze P."/>
            <person name="Ryaboy D."/>
            <person name="Schmutz J."/>
            <person name="Schrader J."/>
            <person name="Segerman B."/>
            <person name="Shin H."/>
            <person name="Siddiqui A."/>
            <person name="Sterky F."/>
            <person name="Terry A."/>
            <person name="Tsai C.J."/>
            <person name="Uberbacher E."/>
            <person name="Unneberg P."/>
            <person name="Vahala J."/>
            <person name="Wall K."/>
            <person name="Wessler S."/>
            <person name="Yang G."/>
            <person name="Yin T."/>
            <person name="Douglas C."/>
            <person name="Marra M."/>
            <person name="Sandberg G."/>
            <person name="Van de Peer Y."/>
            <person name="Rokhsar D."/>
        </authorList>
    </citation>
    <scope>NUCLEOTIDE SEQUENCE [LARGE SCALE GENOMIC DNA]</scope>
    <source>
        <strain evidence="2">cv. Nisqually</strain>
    </source>
</reference>
<organism evidence="1 2">
    <name type="scientific">Populus trichocarpa</name>
    <name type="common">Western balsam poplar</name>
    <name type="synonym">Populus balsamifera subsp. trichocarpa</name>
    <dbReference type="NCBI Taxonomy" id="3694"/>
    <lineage>
        <taxon>Eukaryota</taxon>
        <taxon>Viridiplantae</taxon>
        <taxon>Streptophyta</taxon>
        <taxon>Embryophyta</taxon>
        <taxon>Tracheophyta</taxon>
        <taxon>Spermatophyta</taxon>
        <taxon>Magnoliopsida</taxon>
        <taxon>eudicotyledons</taxon>
        <taxon>Gunneridae</taxon>
        <taxon>Pentapetalae</taxon>
        <taxon>rosids</taxon>
        <taxon>fabids</taxon>
        <taxon>Malpighiales</taxon>
        <taxon>Salicaceae</taxon>
        <taxon>Saliceae</taxon>
        <taxon>Populus</taxon>
    </lineage>
</organism>